<dbReference type="EMBL" id="BDUF01000049">
    <property type="protein sequence ID" value="GAX90124.1"/>
    <property type="molecule type" value="Genomic_DNA"/>
</dbReference>
<evidence type="ECO:0000313" key="2">
    <source>
        <dbReference type="EMBL" id="GAX90124.1"/>
    </source>
</evidence>
<dbReference type="PANTHER" id="PTHR13707:SF60">
    <property type="entry name" value="ACETATE COA-TRANSFERASE SUBUNIT ALPHA"/>
    <property type="match status" value="1"/>
</dbReference>
<dbReference type="SUPFAM" id="SSF100950">
    <property type="entry name" value="NagB/RpiA/CoA transferase-like"/>
    <property type="match status" value="1"/>
</dbReference>
<comment type="caution">
    <text evidence="2">The sequence shown here is derived from an EMBL/GenBank/DDBJ whole genome shotgun (WGS) entry which is preliminary data.</text>
</comment>
<dbReference type="AlphaFoldDB" id="A0A292YP19"/>
<gene>
    <name evidence="2" type="ORF">EFBL_1750</name>
</gene>
<evidence type="ECO:0000256" key="1">
    <source>
        <dbReference type="ARBA" id="ARBA00022679"/>
    </source>
</evidence>
<accession>A0A292YP19</accession>
<dbReference type="Gene3D" id="3.40.1080.10">
    <property type="entry name" value="Glutaconate Coenzyme A-transferase"/>
    <property type="match status" value="1"/>
</dbReference>
<dbReference type="SMART" id="SM00882">
    <property type="entry name" value="CoA_trans"/>
    <property type="match status" value="1"/>
</dbReference>
<dbReference type="InterPro" id="IPR012792">
    <property type="entry name" value="3-oxoacid_CoA-transf_A"/>
</dbReference>
<name>A0A292YP19_9BACL</name>
<reference evidence="3" key="1">
    <citation type="submission" date="2017-07" db="EMBL/GenBank/DDBJ databases">
        <title>Draft genome sequence of Effusibacillus lacus strain skLN1.</title>
        <authorList>
            <person name="Watanabe M."/>
            <person name="Kojima H."/>
            <person name="Fukui M."/>
        </authorList>
    </citation>
    <scope>NUCLEOTIDE SEQUENCE [LARGE SCALE GENOMIC DNA]</scope>
    <source>
        <strain evidence="3">skLN1</strain>
    </source>
</reference>
<dbReference type="NCBIfam" id="TIGR02429">
    <property type="entry name" value="pcaI_scoA_fam"/>
    <property type="match status" value="1"/>
</dbReference>
<protein>
    <submittedName>
        <fullName evidence="2">Succinyl-CoA--3-ketoacid-CoA transferase</fullName>
    </submittedName>
</protein>
<dbReference type="InterPro" id="IPR004165">
    <property type="entry name" value="CoA_trans_fam_I"/>
</dbReference>
<sequence>MVGGFGLSGHPLTLIDALLETDTKELTVISNNLGEDGKGLGKWIREKRIKKAIGSYFTTNKEAVEQWKNGDLEIELVPQGTFIERIRAAGSGIGGFYTSTGVGTELAKGKEEKTIDGVRYILEVGLRADVALIKAHKSDQLGNLLYYRTARNFNPAMATAADLVIAEVDEVVDDGWLDPEQIITPHVYVDILVIKQK</sequence>
<keyword evidence="1 2" id="KW-0808">Transferase</keyword>
<dbReference type="PANTHER" id="PTHR13707">
    <property type="entry name" value="KETOACID-COENZYME A TRANSFERASE"/>
    <property type="match status" value="1"/>
</dbReference>
<proteinExistence type="predicted"/>
<organism evidence="2 3">
    <name type="scientific">Effusibacillus lacus</name>
    <dbReference type="NCBI Taxonomy" id="1348429"/>
    <lineage>
        <taxon>Bacteria</taxon>
        <taxon>Bacillati</taxon>
        <taxon>Bacillota</taxon>
        <taxon>Bacilli</taxon>
        <taxon>Bacillales</taxon>
        <taxon>Alicyclobacillaceae</taxon>
        <taxon>Effusibacillus</taxon>
    </lineage>
</organism>
<dbReference type="Proteomes" id="UP000217785">
    <property type="component" value="Unassembled WGS sequence"/>
</dbReference>
<dbReference type="GO" id="GO:0008410">
    <property type="term" value="F:CoA-transferase activity"/>
    <property type="evidence" value="ECO:0007669"/>
    <property type="project" value="InterPro"/>
</dbReference>
<evidence type="ECO:0000313" key="3">
    <source>
        <dbReference type="Proteomes" id="UP000217785"/>
    </source>
</evidence>
<dbReference type="InterPro" id="IPR037171">
    <property type="entry name" value="NagB/RpiA_transferase-like"/>
</dbReference>
<dbReference type="Pfam" id="PF01144">
    <property type="entry name" value="CoA_trans"/>
    <property type="match status" value="1"/>
</dbReference>
<keyword evidence="3" id="KW-1185">Reference proteome</keyword>